<dbReference type="Proteomes" id="UP000061665">
    <property type="component" value="Unassembled WGS sequence"/>
</dbReference>
<sequence>MNDEIDLPMPLPTDAAPSPAQPPDAMEEEWVLEAKRRITLRCGKSSITLYPNGKIVLRGEYILSDAEGINRIAGGQVELN</sequence>
<evidence type="ECO:0000256" key="1">
    <source>
        <dbReference type="SAM" id="MobiDB-lite"/>
    </source>
</evidence>
<feature type="region of interest" description="Disordered" evidence="1">
    <location>
        <begin position="1"/>
        <end position="25"/>
    </location>
</feature>
<gene>
    <name evidence="2" type="ORF">WJ53_06380</name>
</gene>
<proteinExistence type="predicted"/>
<dbReference type="EMBL" id="LOZE01000072">
    <property type="protein sequence ID" value="KVM30503.1"/>
    <property type="molecule type" value="Genomic_DNA"/>
</dbReference>
<organism evidence="2 3">
    <name type="scientific">Burkholderia ubonensis</name>
    <dbReference type="NCBI Taxonomy" id="101571"/>
    <lineage>
        <taxon>Bacteria</taxon>
        <taxon>Pseudomonadati</taxon>
        <taxon>Pseudomonadota</taxon>
        <taxon>Betaproteobacteria</taxon>
        <taxon>Burkholderiales</taxon>
        <taxon>Burkholderiaceae</taxon>
        <taxon>Burkholderia</taxon>
        <taxon>Burkholderia cepacia complex</taxon>
    </lineage>
</organism>
<reference evidence="2 3" key="1">
    <citation type="submission" date="2015-11" db="EMBL/GenBank/DDBJ databases">
        <title>Expanding the genomic diversity of Burkholderia species for the development of highly accurate diagnostics.</title>
        <authorList>
            <person name="Sahl J."/>
            <person name="Keim P."/>
            <person name="Wagner D."/>
        </authorList>
    </citation>
    <scope>NUCLEOTIDE SEQUENCE [LARGE SCALE GENOMIC DNA]</scope>
    <source>
        <strain evidence="2 3">MSMB2058</strain>
    </source>
</reference>
<evidence type="ECO:0000313" key="3">
    <source>
        <dbReference type="Proteomes" id="UP000061665"/>
    </source>
</evidence>
<accession>A0AB73G1G6</accession>
<evidence type="ECO:0000313" key="2">
    <source>
        <dbReference type="EMBL" id="KVM30503.1"/>
    </source>
</evidence>
<protein>
    <recommendedName>
        <fullName evidence="4">DUF2345 domain-containing protein</fullName>
    </recommendedName>
</protein>
<dbReference type="AlphaFoldDB" id="A0AB73G1G6"/>
<comment type="caution">
    <text evidence="2">The sequence shown here is derived from an EMBL/GenBank/DDBJ whole genome shotgun (WGS) entry which is preliminary data.</text>
</comment>
<dbReference type="RefSeq" id="WP_059527054.1">
    <property type="nucleotide sequence ID" value="NZ_LOVC01000062.1"/>
</dbReference>
<name>A0AB73G1G6_9BURK</name>
<evidence type="ECO:0008006" key="4">
    <source>
        <dbReference type="Google" id="ProtNLM"/>
    </source>
</evidence>